<evidence type="ECO:0000256" key="1">
    <source>
        <dbReference type="SAM" id="MobiDB-lite"/>
    </source>
</evidence>
<name>A0A5B8HBH3_9VIRU</name>
<proteinExistence type="predicted"/>
<feature type="region of interest" description="Disordered" evidence="1">
    <location>
        <begin position="1"/>
        <end position="30"/>
    </location>
</feature>
<dbReference type="Pfam" id="PF25666">
    <property type="entry name" value="Partiti_capsid"/>
    <property type="match status" value="1"/>
</dbReference>
<keyword evidence="2" id="KW-0946">Virion</keyword>
<organism evidence="2">
    <name type="scientific">Rhizoctonia solani partitivirus 6</name>
    <dbReference type="NCBI Taxonomy" id="2600109"/>
    <lineage>
        <taxon>Viruses</taxon>
        <taxon>Riboviria</taxon>
        <taxon>Orthornavirae</taxon>
        <taxon>Pisuviricota</taxon>
        <taxon>Duplopiviricetes</taxon>
        <taxon>Durnavirales</taxon>
        <taxon>Partitiviridae</taxon>
    </lineage>
</organism>
<accession>A0A5B8HBH3</accession>
<reference evidence="2" key="1">
    <citation type="journal article" date="2019" name="Front. Cell. Infect. Microbiol.">
        <title>Extreme Diversity of Mycoviruses Present in Isolates of Rhizoctonia solani AG2-2 LP From Zoysia japonica From Brazil.</title>
        <authorList>
            <person name="Picarelli M.A.S.C."/>
            <person name="Forgia M."/>
            <person name="Rivas E.B."/>
            <person name="Nerva L."/>
            <person name="Chiapello M."/>
            <person name="Turina M."/>
            <person name="Colariccio A."/>
        </authorList>
    </citation>
    <scope>NUCLEOTIDE SEQUENCE</scope>
    <source>
        <strain evidence="2">BR5</strain>
    </source>
</reference>
<dbReference type="InterPro" id="IPR058242">
    <property type="entry name" value="Capsid_partitivirus"/>
</dbReference>
<dbReference type="GO" id="GO:0019028">
    <property type="term" value="C:viral capsid"/>
    <property type="evidence" value="ECO:0007669"/>
    <property type="project" value="UniProtKB-KW"/>
</dbReference>
<evidence type="ECO:0000313" key="2">
    <source>
        <dbReference type="EMBL" id="QDW81312.1"/>
    </source>
</evidence>
<dbReference type="EMBL" id="MK507782">
    <property type="protein sequence ID" value="QDW81312.1"/>
    <property type="molecule type" value="Genomic_RNA"/>
</dbReference>
<sequence>MSKNTRLRTSVAPPPATLVPTDVHDSQPAAPSSIAPVLLSRLAPERNTDSNSGALFTLEIVPDFRYILLSWLFSLSRNMPNSVYLSSPFASPPSIIGYTITMLVAMLYHTDAAHLQVPSQAAQSIMNDALMSRFFDSLLDLPVPDFAHNEFESLRAFLPDDIPNLVVLCSLSTSTYLHDFGRHFSANIFFLAHNLLAGLPGNTSTANLRQQFYTATVNRVTLPNGANVLISPGQLFGRINGTETTSNWLSERIDALINAMAIRAVNTNNVVAQIQFPTDTVVTIDDYNPYTFLTALSPESYVSVSSAMSNLSEWVSTTFPASKTLRFYMQAGSSESINHLLYNAALPTWNTETLGKVDESKFAPGCPPMQSITDLATANHFLVSPQVPNPPTTTNTNVFDYALALPASTPPTLRPAYALLQTKTKRPTPTDYVDPINYTVFNVNQHVFPNMYIFAPYAQGSGSLGPVITSGKVIESGDISGIMTPVPSPSTGLYYENCQYFSGAIRINRTSYAFFDSVAYHHLQAPIPRTSLNGPIAFFRGFLQGLRLPLISAGPVFAPSVDTSDESRIAPGATLATHATNIPQTINVYGTDLDNDLSLHGDILFKLWSSVRFRHHTPRGPVIYVLPTVRHIFGARVPVHGTVHPALRVSL</sequence>
<keyword evidence="2" id="KW-0167">Capsid protein</keyword>
<protein>
    <submittedName>
        <fullName evidence="2">Coat protein</fullName>
    </submittedName>
</protein>